<evidence type="ECO:0000313" key="3">
    <source>
        <dbReference type="Proteomes" id="UP000519004"/>
    </source>
</evidence>
<keyword evidence="3" id="KW-1185">Reference proteome</keyword>
<proteinExistence type="predicted"/>
<accession>A0A7W8DEC3</accession>
<reference evidence="2 3" key="1">
    <citation type="submission" date="2020-08" db="EMBL/GenBank/DDBJ databases">
        <title>Genomic Encyclopedia of Type Strains, Phase IV (KMG-IV): sequencing the most valuable type-strain genomes for metagenomic binning, comparative biology and taxonomic classification.</title>
        <authorList>
            <person name="Goeker M."/>
        </authorList>
    </citation>
    <scope>NUCLEOTIDE SEQUENCE [LARGE SCALE GENOMIC DNA]</scope>
    <source>
        <strain evidence="2 3">DSM 25897</strain>
    </source>
</reference>
<keyword evidence="1" id="KW-0732">Signal</keyword>
<dbReference type="EMBL" id="JACHHX010000007">
    <property type="protein sequence ID" value="MBB5015409.1"/>
    <property type="molecule type" value="Genomic_DNA"/>
</dbReference>
<gene>
    <name evidence="2" type="ORF">HNQ58_001307</name>
</gene>
<comment type="caution">
    <text evidence="2">The sequence shown here is derived from an EMBL/GenBank/DDBJ whole genome shotgun (WGS) entry which is preliminary data.</text>
</comment>
<dbReference type="RefSeq" id="WP_183948102.1">
    <property type="nucleotide sequence ID" value="NZ_JACHHX010000007.1"/>
</dbReference>
<feature type="signal peptide" evidence="1">
    <location>
        <begin position="1"/>
        <end position="23"/>
    </location>
</feature>
<feature type="chain" id="PRO_5031340083" evidence="1">
    <location>
        <begin position="24"/>
        <end position="173"/>
    </location>
</feature>
<sequence length="173" mass="18767">MRTILSSLLLAAGCLSAPLDATAETRSPSPSWSEPGQQALTAYETQARALVAALQTGAGPEAVRPQGEALIAIGIGLIDEFVARHPGCRDYLRAASAVREQWPGLDHERIERDFHRDAALPSGREVKICYHLKDLIVHPATALVLVHQSPADYRQATHEIEEVIAHLSVVRAQ</sequence>
<evidence type="ECO:0000256" key="1">
    <source>
        <dbReference type="SAM" id="SignalP"/>
    </source>
</evidence>
<evidence type="ECO:0000313" key="2">
    <source>
        <dbReference type="EMBL" id="MBB5015409.1"/>
    </source>
</evidence>
<name>A0A7W8DEC3_9GAMM</name>
<organism evidence="2 3">
    <name type="scientific">Rehaibacterium terrae</name>
    <dbReference type="NCBI Taxonomy" id="1341696"/>
    <lineage>
        <taxon>Bacteria</taxon>
        <taxon>Pseudomonadati</taxon>
        <taxon>Pseudomonadota</taxon>
        <taxon>Gammaproteobacteria</taxon>
        <taxon>Lysobacterales</taxon>
        <taxon>Lysobacteraceae</taxon>
        <taxon>Rehaibacterium</taxon>
    </lineage>
</organism>
<protein>
    <submittedName>
        <fullName evidence="2">Uncharacterized protein</fullName>
    </submittedName>
</protein>
<dbReference type="AlphaFoldDB" id="A0A7W8DEC3"/>
<dbReference type="Proteomes" id="UP000519004">
    <property type="component" value="Unassembled WGS sequence"/>
</dbReference>